<evidence type="ECO:0000313" key="2">
    <source>
        <dbReference type="Proteomes" id="UP001595792"/>
    </source>
</evidence>
<proteinExistence type="predicted"/>
<organism evidence="1 2">
    <name type="scientific">Pedobacter jamesrossensis</name>
    <dbReference type="NCBI Taxonomy" id="1908238"/>
    <lineage>
        <taxon>Bacteria</taxon>
        <taxon>Pseudomonadati</taxon>
        <taxon>Bacteroidota</taxon>
        <taxon>Sphingobacteriia</taxon>
        <taxon>Sphingobacteriales</taxon>
        <taxon>Sphingobacteriaceae</taxon>
        <taxon>Pedobacter</taxon>
    </lineage>
</organism>
<keyword evidence="2" id="KW-1185">Reference proteome</keyword>
<gene>
    <name evidence="1" type="ORF">ACFOUY_18170</name>
</gene>
<dbReference type="EMBL" id="JBHSBY010000141">
    <property type="protein sequence ID" value="MFC4198637.1"/>
    <property type="molecule type" value="Genomic_DNA"/>
</dbReference>
<evidence type="ECO:0000313" key="1">
    <source>
        <dbReference type="EMBL" id="MFC4198637.1"/>
    </source>
</evidence>
<reference evidence="2" key="1">
    <citation type="journal article" date="2019" name="Int. J. Syst. Evol. Microbiol.">
        <title>The Global Catalogue of Microorganisms (GCM) 10K type strain sequencing project: providing services to taxonomists for standard genome sequencing and annotation.</title>
        <authorList>
            <consortium name="The Broad Institute Genomics Platform"/>
            <consortium name="The Broad Institute Genome Sequencing Center for Infectious Disease"/>
            <person name="Wu L."/>
            <person name="Ma J."/>
        </authorList>
    </citation>
    <scope>NUCLEOTIDE SEQUENCE [LARGE SCALE GENOMIC DNA]</scope>
    <source>
        <strain evidence="2">CCM 8689</strain>
    </source>
</reference>
<comment type="caution">
    <text evidence="1">The sequence shown here is derived from an EMBL/GenBank/DDBJ whole genome shotgun (WGS) entry which is preliminary data.</text>
</comment>
<evidence type="ECO:0008006" key="3">
    <source>
        <dbReference type="Google" id="ProtNLM"/>
    </source>
</evidence>
<accession>A0ABV8NSM0</accession>
<dbReference type="Proteomes" id="UP001595792">
    <property type="component" value="Unassembled WGS sequence"/>
</dbReference>
<name>A0ABV8NSM0_9SPHI</name>
<sequence>MKKTLFIIALALVISSFKLIGEPNPLLGKWESKTVYKEGPLTIMLLFRADGTYDGFANKKTFVNGTYHVDKDTIFIADPICNSKYNGKYKLTLYGEKDSVRFDVITDSCKARVQGANGFTFKRVK</sequence>
<protein>
    <recommendedName>
        <fullName evidence="3">Lipocalin-like domain-containing protein</fullName>
    </recommendedName>
</protein>
<dbReference type="RefSeq" id="WP_378962656.1">
    <property type="nucleotide sequence ID" value="NZ_JBHRXC010000016.1"/>
</dbReference>